<dbReference type="Pfam" id="PF13715">
    <property type="entry name" value="CarbopepD_reg_2"/>
    <property type="match status" value="1"/>
</dbReference>
<evidence type="ECO:0000256" key="11">
    <source>
        <dbReference type="ARBA" id="ARBA00023237"/>
    </source>
</evidence>
<keyword evidence="8" id="KW-0406">Ion transport</keyword>
<dbReference type="OrthoDB" id="9768177at2"/>
<dbReference type="Pfam" id="PF07715">
    <property type="entry name" value="Plug"/>
    <property type="match status" value="1"/>
</dbReference>
<dbReference type="RefSeq" id="WP_119053097.1">
    <property type="nucleotide sequence ID" value="NZ_CP032157.1"/>
</dbReference>
<dbReference type="PROSITE" id="PS51257">
    <property type="entry name" value="PROKAR_LIPOPROTEIN"/>
    <property type="match status" value="1"/>
</dbReference>
<dbReference type="InterPro" id="IPR037066">
    <property type="entry name" value="Plug_dom_sf"/>
</dbReference>
<dbReference type="SUPFAM" id="SSF49464">
    <property type="entry name" value="Carboxypeptidase regulatory domain-like"/>
    <property type="match status" value="1"/>
</dbReference>
<keyword evidence="4" id="KW-0410">Iron transport</keyword>
<protein>
    <submittedName>
        <fullName evidence="17">TonB-dependent receptor</fullName>
    </submittedName>
</protein>
<dbReference type="PANTHER" id="PTHR32552">
    <property type="entry name" value="FERRICHROME IRON RECEPTOR-RELATED"/>
    <property type="match status" value="1"/>
</dbReference>
<evidence type="ECO:0000256" key="4">
    <source>
        <dbReference type="ARBA" id="ARBA00022496"/>
    </source>
</evidence>
<dbReference type="GO" id="GO:0015344">
    <property type="term" value="F:siderophore uptake transmembrane transporter activity"/>
    <property type="evidence" value="ECO:0007669"/>
    <property type="project" value="TreeGrafter"/>
</dbReference>
<evidence type="ECO:0000256" key="14">
    <source>
        <dbReference type="SAM" id="SignalP"/>
    </source>
</evidence>
<dbReference type="InterPro" id="IPR012910">
    <property type="entry name" value="Plug_dom"/>
</dbReference>
<dbReference type="KEGG" id="pseg:D3H65_25975"/>
<sequence>MNKRISTLLFVLFTGCLASYAQTSIRGVVTDYTSKNPVPSATVQVKGSKTATLTDKDGRYEITLPANATTLVFQVTSYHTKEVAINGRSEINIELEADFQSLNEVMVVAYGTAKKGTYTGAASVIKQDDIKYVPSTSFQNALVGRASGVQITTASGEAGATPSIRIRGIGSMNASNEPLYVIDGVPVISGDQGNLSGSYIGSNNIMNTLNPADIETITILKDAAASSLYGSRAANGVVVITTKRGKRGKPVVHLSSSIGVTPGWATDNYETGGPQEQINMLYRILYDNKTSAGQTAAQANKYALDQLKSKFNKHGYTFSTAGTSLSDNVIISGMTDGLVNREGTYFDWDDAYFRTGTYQTNDLSVSGGDQNTTYYTSLNYTKDQNRIRVNKFDRISGRVNISQKVGKHLEFTTNVGIARNKQSGFNDTRNTGANYFFQVRNLLWPFYWPTDYKTGLPYTARYGSLAQNNLYYNDQWENSSITKRFSVNETVLLTILPELTVKSVFSFDNSEIKDHLYYSAIHYNGVSTNGSITETGTTVTKLVSSNTVNYAKNFGDHNFTFLGGFEVEQNKTNFQNSTGTNLPSSVLTTLSPAGAFVASGYEYGNSIVSLLSRLEYNYKQKYFLSGSFRRDGSSKLAPDTRWGNFWSVAGAWKISNEEFMKGLPEISNLRLRASYGINGTLPSQNFGWRSLTSYTLKYNSNAGGYLSTNGNPDLKWETNYTTNIGLEFGLFKQRLTGTIEYFNRDSRNLLQDVPTSTTTGFSSVLANVGEINNKGIEVEIGGDIIDNNTLRWSASVNASFIQSKVTKLYGGRDIIWYDPTGGDARAQFIYREGFSTLSLYGYEWGGVDPKNGNNVWYVNNPADSKAGDFLYNGRGATYTFNKANYKIVGDAMPDVYGGLNTDVSYKGLTLGLNIIYKIGGKLYDGAFKDVADDGYYWERIRIGSLYKDMWTPENTSGSMPLLRGTDLTDPMQYSTRQMYNASFLRLKNISLSYDLPRNLIGKVGLTSAKIFFNGSNLLTFSKYKNADPEVNQYGTRGWETPIGKIYTFGIDLNF</sequence>
<comment type="similarity">
    <text evidence="12 13">Belongs to the TonB-dependent receptor family.</text>
</comment>
<evidence type="ECO:0000259" key="15">
    <source>
        <dbReference type="Pfam" id="PF00593"/>
    </source>
</evidence>
<evidence type="ECO:0000259" key="16">
    <source>
        <dbReference type="Pfam" id="PF07715"/>
    </source>
</evidence>
<keyword evidence="5 12" id="KW-0812">Transmembrane</keyword>
<keyword evidence="18" id="KW-1185">Reference proteome</keyword>
<dbReference type="NCBIfam" id="TIGR04057">
    <property type="entry name" value="SusC_RagA_signa"/>
    <property type="match status" value="1"/>
</dbReference>
<dbReference type="InterPro" id="IPR023997">
    <property type="entry name" value="TonB-dep_OMP_SusC/RagA_CS"/>
</dbReference>
<keyword evidence="2 12" id="KW-0813">Transport</keyword>
<dbReference type="GO" id="GO:0009279">
    <property type="term" value="C:cell outer membrane"/>
    <property type="evidence" value="ECO:0007669"/>
    <property type="project" value="UniProtKB-SubCell"/>
</dbReference>
<keyword evidence="17" id="KW-0675">Receptor</keyword>
<gene>
    <name evidence="17" type="ORF">D3H65_25975</name>
</gene>
<evidence type="ECO:0000256" key="6">
    <source>
        <dbReference type="ARBA" id="ARBA00022729"/>
    </source>
</evidence>
<dbReference type="EMBL" id="CP032157">
    <property type="protein sequence ID" value="AXY77221.1"/>
    <property type="molecule type" value="Genomic_DNA"/>
</dbReference>
<dbReference type="InterPro" id="IPR039426">
    <property type="entry name" value="TonB-dep_rcpt-like"/>
</dbReference>
<dbReference type="InterPro" id="IPR036942">
    <property type="entry name" value="Beta-barrel_TonB_sf"/>
</dbReference>
<evidence type="ECO:0000256" key="2">
    <source>
        <dbReference type="ARBA" id="ARBA00022448"/>
    </source>
</evidence>
<dbReference type="Gene3D" id="2.40.170.20">
    <property type="entry name" value="TonB-dependent receptor, beta-barrel domain"/>
    <property type="match status" value="1"/>
</dbReference>
<reference evidence="17 18" key="1">
    <citation type="submission" date="2018-09" db="EMBL/GenBank/DDBJ databases">
        <title>Genome sequencing of strain 6GH32-13.</title>
        <authorList>
            <person name="Weon H.-Y."/>
            <person name="Heo J."/>
            <person name="Kwon S.-W."/>
        </authorList>
    </citation>
    <scope>NUCLEOTIDE SEQUENCE [LARGE SCALE GENOMIC DNA]</scope>
    <source>
        <strain evidence="17 18">5GH32-13</strain>
    </source>
</reference>
<keyword evidence="3 12" id="KW-1134">Transmembrane beta strand</keyword>
<dbReference type="Gene3D" id="2.60.40.1120">
    <property type="entry name" value="Carboxypeptidase-like, regulatory domain"/>
    <property type="match status" value="1"/>
</dbReference>
<dbReference type="Gene3D" id="2.170.130.10">
    <property type="entry name" value="TonB-dependent receptor, plug domain"/>
    <property type="match status" value="1"/>
</dbReference>
<keyword evidence="9 13" id="KW-0798">TonB box</keyword>
<evidence type="ECO:0000313" key="18">
    <source>
        <dbReference type="Proteomes" id="UP000263900"/>
    </source>
</evidence>
<evidence type="ECO:0000256" key="7">
    <source>
        <dbReference type="ARBA" id="ARBA00023004"/>
    </source>
</evidence>
<evidence type="ECO:0000256" key="5">
    <source>
        <dbReference type="ARBA" id="ARBA00022692"/>
    </source>
</evidence>
<dbReference type="SUPFAM" id="SSF56935">
    <property type="entry name" value="Porins"/>
    <property type="match status" value="1"/>
</dbReference>
<organism evidence="17 18">
    <name type="scientific">Paraflavitalea soli</name>
    <dbReference type="NCBI Taxonomy" id="2315862"/>
    <lineage>
        <taxon>Bacteria</taxon>
        <taxon>Pseudomonadati</taxon>
        <taxon>Bacteroidota</taxon>
        <taxon>Chitinophagia</taxon>
        <taxon>Chitinophagales</taxon>
        <taxon>Chitinophagaceae</taxon>
        <taxon>Paraflavitalea</taxon>
    </lineage>
</organism>
<comment type="subcellular location">
    <subcellularLocation>
        <location evidence="1 12">Cell outer membrane</location>
        <topology evidence="1 12">Multi-pass membrane protein</topology>
    </subcellularLocation>
</comment>
<evidence type="ECO:0000313" key="17">
    <source>
        <dbReference type="EMBL" id="AXY77221.1"/>
    </source>
</evidence>
<dbReference type="PANTHER" id="PTHR32552:SF68">
    <property type="entry name" value="FERRICHROME OUTER MEMBRANE TRANSPORTER_PHAGE RECEPTOR"/>
    <property type="match status" value="1"/>
</dbReference>
<feature type="domain" description="TonB-dependent receptor-like beta-barrel" evidence="15">
    <location>
        <begin position="427"/>
        <end position="914"/>
    </location>
</feature>
<feature type="signal peptide" evidence="14">
    <location>
        <begin position="1"/>
        <end position="21"/>
    </location>
</feature>
<dbReference type="InterPro" id="IPR000531">
    <property type="entry name" value="Beta-barrel_TonB"/>
</dbReference>
<dbReference type="Pfam" id="PF00593">
    <property type="entry name" value="TonB_dep_Rec_b-barrel"/>
    <property type="match status" value="1"/>
</dbReference>
<keyword evidence="10 12" id="KW-0472">Membrane</keyword>
<evidence type="ECO:0000256" key="3">
    <source>
        <dbReference type="ARBA" id="ARBA00022452"/>
    </source>
</evidence>
<feature type="domain" description="TonB-dependent receptor plug" evidence="16">
    <location>
        <begin position="118"/>
        <end position="237"/>
    </location>
</feature>
<dbReference type="NCBIfam" id="TIGR04056">
    <property type="entry name" value="OMP_RagA_SusC"/>
    <property type="match status" value="1"/>
</dbReference>
<keyword evidence="7" id="KW-0408">Iron</keyword>
<evidence type="ECO:0000256" key="10">
    <source>
        <dbReference type="ARBA" id="ARBA00023136"/>
    </source>
</evidence>
<accession>A0A3B7N546</accession>
<dbReference type="Proteomes" id="UP000263900">
    <property type="component" value="Chromosome"/>
</dbReference>
<proteinExistence type="inferred from homology"/>
<evidence type="ECO:0000256" key="1">
    <source>
        <dbReference type="ARBA" id="ARBA00004571"/>
    </source>
</evidence>
<dbReference type="PROSITE" id="PS52016">
    <property type="entry name" value="TONB_DEPENDENT_REC_3"/>
    <property type="match status" value="1"/>
</dbReference>
<dbReference type="AlphaFoldDB" id="A0A3B7N546"/>
<keyword evidence="11 12" id="KW-0998">Cell outer membrane</keyword>
<evidence type="ECO:0000256" key="13">
    <source>
        <dbReference type="RuleBase" id="RU003357"/>
    </source>
</evidence>
<evidence type="ECO:0000256" key="8">
    <source>
        <dbReference type="ARBA" id="ARBA00023065"/>
    </source>
</evidence>
<name>A0A3B7N546_9BACT</name>
<dbReference type="InterPro" id="IPR008969">
    <property type="entry name" value="CarboxyPept-like_regulatory"/>
</dbReference>
<evidence type="ECO:0000256" key="9">
    <source>
        <dbReference type="ARBA" id="ARBA00023077"/>
    </source>
</evidence>
<feature type="chain" id="PRO_5017666624" evidence="14">
    <location>
        <begin position="22"/>
        <end position="1054"/>
    </location>
</feature>
<evidence type="ECO:0000256" key="12">
    <source>
        <dbReference type="PROSITE-ProRule" id="PRU01360"/>
    </source>
</evidence>
<dbReference type="InterPro" id="IPR023996">
    <property type="entry name" value="TonB-dep_OMP_SusC/RagA"/>
</dbReference>
<keyword evidence="6 14" id="KW-0732">Signal</keyword>